<sequence length="460" mass="50988">MENLNFVQNVLIFLALNAVGLLTLNVKNVGKYISFGATLLAALVFFGMLFSQEVFTLSELFSLEGNKILLLKIVSIMNVFMILINGYHSLEKVKNSILMSYMFMGGVFLLGANDLMTFYVALETVALVGYALVATSDLENSREAAVKYLIQGSIISAIFLLGVAFYLGATNGLTLVGATVVNQEFYAIALGIFILTACFKLGAFPFHAWIADVYSNVTRGNLATNFFISKIIIGFKFITLLQLLLLECDPHFQDILIRIVQVIAVMSAFYGNIMAVVQGQFKRVIAYSSVAHTGYMLMMICLNPDEAYEKQLIAYLVVYSLTATGIILILNQFAELNKNRDGRDILKAGFYRNKGLSVMLVIFVLSLAGIPLTSGFAMKYMLFTNFFREGFTIEATSIFISTIIGFAYYIRFVSDLFTEDESKMSLPTIKTRFSESLVHVIILVSIFTIGIAPSLFLGLK</sequence>
<dbReference type="RefSeq" id="WP_323574243.1">
    <property type="nucleotide sequence ID" value="NZ_JAYGJQ010000001.1"/>
</dbReference>
<keyword evidence="4 6" id="KW-0472">Membrane</keyword>
<evidence type="ECO:0000256" key="6">
    <source>
        <dbReference type="SAM" id="Phobius"/>
    </source>
</evidence>
<comment type="subcellular location">
    <subcellularLocation>
        <location evidence="1">Endomembrane system</location>
        <topology evidence="1">Multi-pass membrane protein</topology>
    </subcellularLocation>
    <subcellularLocation>
        <location evidence="5">Membrane</location>
        <topology evidence="5">Multi-pass membrane protein</topology>
    </subcellularLocation>
</comment>
<evidence type="ECO:0000256" key="3">
    <source>
        <dbReference type="ARBA" id="ARBA00022989"/>
    </source>
</evidence>
<feature type="transmembrane region" description="Helical" evidence="6">
    <location>
        <begin position="187"/>
        <end position="210"/>
    </location>
</feature>
<feature type="transmembrane region" description="Helical" evidence="6">
    <location>
        <begin position="284"/>
        <end position="300"/>
    </location>
</feature>
<evidence type="ECO:0000256" key="2">
    <source>
        <dbReference type="ARBA" id="ARBA00022692"/>
    </source>
</evidence>
<dbReference type="Pfam" id="PF00361">
    <property type="entry name" value="Proton_antipo_M"/>
    <property type="match status" value="1"/>
</dbReference>
<feature type="domain" description="NADH:quinone oxidoreductase/Mrp antiporter transmembrane" evidence="7">
    <location>
        <begin position="112"/>
        <end position="403"/>
    </location>
</feature>
<reference evidence="8 9" key="1">
    <citation type="submission" date="2023-11" db="EMBL/GenBank/DDBJ databases">
        <title>A Novel Polar Bacteriovorax (B. antarcticus) Isolated from the Biocrust in Antarctica.</title>
        <authorList>
            <person name="Mun W."/>
            <person name="Choi S.Y."/>
            <person name="Mitchell R.J."/>
        </authorList>
    </citation>
    <scope>NUCLEOTIDE SEQUENCE [LARGE SCALE GENOMIC DNA]</scope>
    <source>
        <strain evidence="8 9">PP10</strain>
    </source>
</reference>
<keyword evidence="9" id="KW-1185">Reference proteome</keyword>
<feature type="transmembrane region" description="Helical" evidence="6">
    <location>
        <begin position="398"/>
        <end position="417"/>
    </location>
</feature>
<feature type="transmembrane region" description="Helical" evidence="6">
    <location>
        <begin position="148"/>
        <end position="167"/>
    </location>
</feature>
<name>A0ABU5VNY5_9BACT</name>
<evidence type="ECO:0000256" key="5">
    <source>
        <dbReference type="RuleBase" id="RU000320"/>
    </source>
</evidence>
<feature type="transmembrane region" description="Helical" evidence="6">
    <location>
        <begin position="437"/>
        <end position="459"/>
    </location>
</feature>
<feature type="transmembrane region" description="Helical" evidence="6">
    <location>
        <begin position="255"/>
        <end position="277"/>
    </location>
</feature>
<feature type="transmembrane region" description="Helical" evidence="6">
    <location>
        <begin position="32"/>
        <end position="50"/>
    </location>
</feature>
<dbReference type="PANTHER" id="PTHR22773">
    <property type="entry name" value="NADH DEHYDROGENASE"/>
    <property type="match status" value="1"/>
</dbReference>
<feature type="transmembrane region" description="Helical" evidence="6">
    <location>
        <begin position="70"/>
        <end position="88"/>
    </location>
</feature>
<dbReference type="Proteomes" id="UP001302274">
    <property type="component" value="Unassembled WGS sequence"/>
</dbReference>
<evidence type="ECO:0000259" key="7">
    <source>
        <dbReference type="Pfam" id="PF00361"/>
    </source>
</evidence>
<evidence type="ECO:0000313" key="9">
    <source>
        <dbReference type="Proteomes" id="UP001302274"/>
    </source>
</evidence>
<proteinExistence type="predicted"/>
<feature type="transmembrane region" description="Helical" evidence="6">
    <location>
        <begin position="6"/>
        <end position="25"/>
    </location>
</feature>
<organism evidence="8 9">
    <name type="scientific">Bacteriovorax antarcticus</name>
    <dbReference type="NCBI Taxonomy" id="3088717"/>
    <lineage>
        <taxon>Bacteria</taxon>
        <taxon>Pseudomonadati</taxon>
        <taxon>Bdellovibrionota</taxon>
        <taxon>Bacteriovoracia</taxon>
        <taxon>Bacteriovoracales</taxon>
        <taxon>Bacteriovoracaceae</taxon>
        <taxon>Bacteriovorax</taxon>
    </lineage>
</organism>
<feature type="transmembrane region" description="Helical" evidence="6">
    <location>
        <begin position="222"/>
        <end position="243"/>
    </location>
</feature>
<feature type="transmembrane region" description="Helical" evidence="6">
    <location>
        <begin position="312"/>
        <end position="334"/>
    </location>
</feature>
<accession>A0ABU5VNY5</accession>
<comment type="caution">
    <text evidence="8">The sequence shown here is derived from an EMBL/GenBank/DDBJ whole genome shotgun (WGS) entry which is preliminary data.</text>
</comment>
<dbReference type="InterPro" id="IPR001750">
    <property type="entry name" value="ND/Mrp_TM"/>
</dbReference>
<keyword evidence="2 5" id="KW-0812">Transmembrane</keyword>
<evidence type="ECO:0000313" key="8">
    <source>
        <dbReference type="EMBL" id="MEA9354760.1"/>
    </source>
</evidence>
<feature type="transmembrane region" description="Helical" evidence="6">
    <location>
        <begin position="95"/>
        <end position="112"/>
    </location>
</feature>
<feature type="transmembrane region" description="Helical" evidence="6">
    <location>
        <begin position="355"/>
        <end position="378"/>
    </location>
</feature>
<gene>
    <name evidence="8" type="ORF">SHI21_01010</name>
</gene>
<protein>
    <submittedName>
        <fullName evidence="8">Proton-conducting transporter membrane subunit</fullName>
    </submittedName>
</protein>
<keyword evidence="3 6" id="KW-1133">Transmembrane helix</keyword>
<feature type="transmembrane region" description="Helical" evidence="6">
    <location>
        <begin position="118"/>
        <end position="136"/>
    </location>
</feature>
<dbReference type="EMBL" id="JAYGJQ010000001">
    <property type="protein sequence ID" value="MEA9354760.1"/>
    <property type="molecule type" value="Genomic_DNA"/>
</dbReference>
<evidence type="ECO:0000256" key="1">
    <source>
        <dbReference type="ARBA" id="ARBA00004127"/>
    </source>
</evidence>
<evidence type="ECO:0000256" key="4">
    <source>
        <dbReference type="ARBA" id="ARBA00023136"/>
    </source>
</evidence>